<reference evidence="2" key="1">
    <citation type="journal article" date="2022" name="Mol. Ecol. Resour.">
        <title>The genomes of chicory, endive, great burdock and yacon provide insights into Asteraceae palaeo-polyploidization history and plant inulin production.</title>
        <authorList>
            <person name="Fan W."/>
            <person name="Wang S."/>
            <person name="Wang H."/>
            <person name="Wang A."/>
            <person name="Jiang F."/>
            <person name="Liu H."/>
            <person name="Zhao H."/>
            <person name="Xu D."/>
            <person name="Zhang Y."/>
        </authorList>
    </citation>
    <scope>NUCLEOTIDE SEQUENCE [LARGE SCALE GENOMIC DNA]</scope>
    <source>
        <strain evidence="2">cv. Yunnan</strain>
    </source>
</reference>
<sequence>MDKKQVAIIGAGISGLLACKYCISKGFNPIVFDLESDIGGVWLKTIKTTRLQAPKALYQFTDFPWPESVIDHFPTQQQMLDYLRTYATHFGLMRHIKLQSRVETISYDGPSSPAWNSSGETFPKWNVSVNHTRTGTTQVVSIIGYVVDFVILCLGRFKDVPNIPKFPAGKGPEVFRGKAIHSMEYAAMDHDKAAALVKGKKVVVVGFGKTGLDIARECSSANDVRSCMILYMPDPDNFFDEVEKKSINLKKSKHISFYENGICIDEDKTQIEAEVVIFATGFKGEEKLKDIFESSRFGHFIAGSPRVPLYRAKWVAALLEGAFKLPSVDEMEKDIARWDEYMKQSTGEYHYRSPVGALEIWYNDQLCKDMGMNRMRKNGLFANLFEPHGPMDYVKH</sequence>
<evidence type="ECO:0000313" key="1">
    <source>
        <dbReference type="EMBL" id="KAI3714193.1"/>
    </source>
</evidence>
<dbReference type="Proteomes" id="UP001056120">
    <property type="component" value="Linkage Group LG24"/>
</dbReference>
<organism evidence="1 2">
    <name type="scientific">Smallanthus sonchifolius</name>
    <dbReference type="NCBI Taxonomy" id="185202"/>
    <lineage>
        <taxon>Eukaryota</taxon>
        <taxon>Viridiplantae</taxon>
        <taxon>Streptophyta</taxon>
        <taxon>Embryophyta</taxon>
        <taxon>Tracheophyta</taxon>
        <taxon>Spermatophyta</taxon>
        <taxon>Magnoliopsida</taxon>
        <taxon>eudicotyledons</taxon>
        <taxon>Gunneridae</taxon>
        <taxon>Pentapetalae</taxon>
        <taxon>asterids</taxon>
        <taxon>campanulids</taxon>
        <taxon>Asterales</taxon>
        <taxon>Asteraceae</taxon>
        <taxon>Asteroideae</taxon>
        <taxon>Heliantheae alliance</taxon>
        <taxon>Millerieae</taxon>
        <taxon>Smallanthus</taxon>
    </lineage>
</organism>
<protein>
    <submittedName>
        <fullName evidence="1">Uncharacterized protein</fullName>
    </submittedName>
</protein>
<name>A0ACB9AWK5_9ASTR</name>
<dbReference type="EMBL" id="CM042041">
    <property type="protein sequence ID" value="KAI3714193.1"/>
    <property type="molecule type" value="Genomic_DNA"/>
</dbReference>
<comment type="caution">
    <text evidence="1">The sequence shown here is derived from an EMBL/GenBank/DDBJ whole genome shotgun (WGS) entry which is preliminary data.</text>
</comment>
<proteinExistence type="predicted"/>
<accession>A0ACB9AWK5</accession>
<reference evidence="1 2" key="2">
    <citation type="journal article" date="2022" name="Mol. Ecol. Resour.">
        <title>The genomes of chicory, endive, great burdock and yacon provide insights into Asteraceae paleo-polyploidization history and plant inulin production.</title>
        <authorList>
            <person name="Fan W."/>
            <person name="Wang S."/>
            <person name="Wang H."/>
            <person name="Wang A."/>
            <person name="Jiang F."/>
            <person name="Liu H."/>
            <person name="Zhao H."/>
            <person name="Xu D."/>
            <person name="Zhang Y."/>
        </authorList>
    </citation>
    <scope>NUCLEOTIDE SEQUENCE [LARGE SCALE GENOMIC DNA]</scope>
    <source>
        <strain evidence="2">cv. Yunnan</strain>
        <tissue evidence="1">Leaves</tissue>
    </source>
</reference>
<keyword evidence="2" id="KW-1185">Reference proteome</keyword>
<gene>
    <name evidence="1" type="ORF">L1987_72789</name>
</gene>
<evidence type="ECO:0000313" key="2">
    <source>
        <dbReference type="Proteomes" id="UP001056120"/>
    </source>
</evidence>